<organism evidence="1 2">
    <name type="scientific">Psychrobacter piscatorii</name>
    <dbReference type="NCBI Taxonomy" id="554343"/>
    <lineage>
        <taxon>Bacteria</taxon>
        <taxon>Pseudomonadati</taxon>
        <taxon>Pseudomonadota</taxon>
        <taxon>Gammaproteobacteria</taxon>
        <taxon>Moraxellales</taxon>
        <taxon>Moraxellaceae</taxon>
        <taxon>Psychrobacter</taxon>
    </lineage>
</organism>
<keyword evidence="2" id="KW-1185">Reference proteome</keyword>
<reference evidence="1 2" key="1">
    <citation type="submission" date="2015-11" db="EMBL/GenBank/DDBJ databases">
        <title>Permanent draft genome of Psychrobacter piscatorii LQ58.</title>
        <authorList>
            <person name="Zhou M."/>
            <person name="Dong B."/>
            <person name="Liu Q."/>
        </authorList>
    </citation>
    <scope>NUCLEOTIDE SEQUENCE [LARGE SCALE GENOMIC DNA]</scope>
    <source>
        <strain evidence="1 2">LQ58</strain>
    </source>
</reference>
<dbReference type="RefSeq" id="WP_058025362.1">
    <property type="nucleotide sequence ID" value="NZ_LNDJ01000091.1"/>
</dbReference>
<dbReference type="Proteomes" id="UP000051202">
    <property type="component" value="Unassembled WGS sequence"/>
</dbReference>
<protein>
    <submittedName>
        <fullName evidence="1">Uncharacterized protein</fullName>
    </submittedName>
</protein>
<accession>A0A0T6DQH4</accession>
<dbReference type="STRING" id="554343.AS194_10720"/>
<proteinExistence type="predicted"/>
<gene>
    <name evidence="1" type="ORF">AS194_10720</name>
</gene>
<name>A0A0T6DQH4_9GAMM</name>
<sequence length="430" mass="49370">MKTKLEYQPDITETNKLICERYWLREGDKRSGFIYTCKEIGQEFDVKHQDIPSIVKINAHLVVLDCQCIDCGTTKICYTRSQLTRLDLIRWRCDDCRAALEKRMDQEYLEYHLKQDRLAEEKRQTALEYINQCRSIQLSSIPSVTELNDVDKLLLAATVESIGADNIRNTVSLRDNLSLPLSPFSKLDEEILQHLFNRNLLILASENSYEYVTINEEKELEIDFYQAIFEFAYSIENLTKILINAKSQKNTSALVANDQFKNWCEKLQLGECLSYLITRSRLNYLAPPIGEKLISILRSCLAECSVSTMHYIIWKSVENAAAYVQKPGITRKHASNSVSGNIERVFNKIYSGSWSHNKSFRDASHPQSAMAKIFFDYVFGVDDGGFHYTIDKLFSPYRSQKALEPISYAALGNARSTNYSVTIALDIKQS</sequence>
<evidence type="ECO:0000313" key="2">
    <source>
        <dbReference type="Proteomes" id="UP000051202"/>
    </source>
</evidence>
<dbReference type="AlphaFoldDB" id="A0A0T6DQH4"/>
<dbReference type="EMBL" id="LNDJ01000091">
    <property type="protein sequence ID" value="KRU21846.1"/>
    <property type="molecule type" value="Genomic_DNA"/>
</dbReference>
<comment type="caution">
    <text evidence="1">The sequence shown here is derived from an EMBL/GenBank/DDBJ whole genome shotgun (WGS) entry which is preliminary data.</text>
</comment>
<evidence type="ECO:0000313" key="1">
    <source>
        <dbReference type="EMBL" id="KRU21846.1"/>
    </source>
</evidence>